<reference evidence="2" key="1">
    <citation type="journal article" date="2021" name="Proc. Natl. Acad. Sci. U.S.A.">
        <title>A Catalog of Tens of Thousands of Viruses from Human Metagenomes Reveals Hidden Associations with Chronic Diseases.</title>
        <authorList>
            <person name="Tisza M.J."/>
            <person name="Buck C.B."/>
        </authorList>
    </citation>
    <scope>NUCLEOTIDE SEQUENCE</scope>
    <source>
        <strain evidence="2">Ctsxw88</strain>
    </source>
</reference>
<dbReference type="EMBL" id="BK015425">
    <property type="protein sequence ID" value="DAE06067.1"/>
    <property type="molecule type" value="Genomic_DNA"/>
</dbReference>
<accession>A0A8S5PHX0</accession>
<feature type="region of interest" description="Disordered" evidence="1">
    <location>
        <begin position="1"/>
        <end position="39"/>
    </location>
</feature>
<name>A0A8S5PHX0_9CAUD</name>
<sequence>MGQKIEVTHQRTITTLRKRNRTKPQKRLVLRKKNKNKKG</sequence>
<proteinExistence type="predicted"/>
<evidence type="ECO:0000256" key="1">
    <source>
        <dbReference type="SAM" id="MobiDB-lite"/>
    </source>
</evidence>
<feature type="compositionally biased region" description="Basic residues" evidence="1">
    <location>
        <begin position="16"/>
        <end position="39"/>
    </location>
</feature>
<evidence type="ECO:0000313" key="2">
    <source>
        <dbReference type="EMBL" id="DAE06067.1"/>
    </source>
</evidence>
<organism evidence="2">
    <name type="scientific">Siphoviridae sp. ctsxw88</name>
    <dbReference type="NCBI Taxonomy" id="2825701"/>
    <lineage>
        <taxon>Viruses</taxon>
        <taxon>Duplodnaviria</taxon>
        <taxon>Heunggongvirae</taxon>
        <taxon>Uroviricota</taxon>
        <taxon>Caudoviricetes</taxon>
    </lineage>
</organism>
<protein>
    <submittedName>
        <fullName evidence="2">Uncharacterized protein</fullName>
    </submittedName>
</protein>